<evidence type="ECO:0000313" key="3">
    <source>
        <dbReference type="Proteomes" id="UP001283341"/>
    </source>
</evidence>
<comment type="caution">
    <text evidence="2">The sequence shown here is derived from an EMBL/GenBank/DDBJ whole genome shotgun (WGS) entry which is preliminary data.</text>
</comment>
<reference evidence="2" key="2">
    <citation type="submission" date="2023-06" db="EMBL/GenBank/DDBJ databases">
        <authorList>
            <consortium name="Lawrence Berkeley National Laboratory"/>
            <person name="Haridas S."/>
            <person name="Hensen N."/>
            <person name="Bonometti L."/>
            <person name="Westerberg I."/>
            <person name="Brannstrom I.O."/>
            <person name="Guillou S."/>
            <person name="Cros-Aarteil S."/>
            <person name="Calhoun S."/>
            <person name="Kuo A."/>
            <person name="Mondo S."/>
            <person name="Pangilinan J."/>
            <person name="Riley R."/>
            <person name="Labutti K."/>
            <person name="Andreopoulos B."/>
            <person name="Lipzen A."/>
            <person name="Chen C."/>
            <person name="Yanf M."/>
            <person name="Daum C."/>
            <person name="Ng V."/>
            <person name="Clum A."/>
            <person name="Steindorff A."/>
            <person name="Ohm R."/>
            <person name="Martin F."/>
            <person name="Silar P."/>
            <person name="Natvig D."/>
            <person name="Lalanne C."/>
            <person name="Gautier V."/>
            <person name="Ament-Velasquez S.L."/>
            <person name="Kruys A."/>
            <person name="Hutchinson M.I."/>
            <person name="Powell A.J."/>
            <person name="Barry K."/>
            <person name="Miller A.N."/>
            <person name="Grigoriev I.V."/>
            <person name="Debuchy R."/>
            <person name="Gladieux P."/>
            <person name="Thoren M.H."/>
            <person name="Johannesson H."/>
        </authorList>
    </citation>
    <scope>NUCLEOTIDE SEQUENCE</scope>
    <source>
        <strain evidence="2">CBS 118394</strain>
    </source>
</reference>
<organism evidence="2 3">
    <name type="scientific">Apodospora peruviana</name>
    <dbReference type="NCBI Taxonomy" id="516989"/>
    <lineage>
        <taxon>Eukaryota</taxon>
        <taxon>Fungi</taxon>
        <taxon>Dikarya</taxon>
        <taxon>Ascomycota</taxon>
        <taxon>Pezizomycotina</taxon>
        <taxon>Sordariomycetes</taxon>
        <taxon>Sordariomycetidae</taxon>
        <taxon>Sordariales</taxon>
        <taxon>Lasiosphaeriaceae</taxon>
        <taxon>Apodospora</taxon>
    </lineage>
</organism>
<dbReference type="Proteomes" id="UP001283341">
    <property type="component" value="Unassembled WGS sequence"/>
</dbReference>
<name>A0AAE0ID07_9PEZI</name>
<dbReference type="EMBL" id="JAUEDM010000003">
    <property type="protein sequence ID" value="KAK3322854.1"/>
    <property type="molecule type" value="Genomic_DNA"/>
</dbReference>
<keyword evidence="3" id="KW-1185">Reference proteome</keyword>
<sequence>MVRIQLGIDEPKDKRQPRLPFPLEEFKGAYAGNGFNMIFRPRAFPRDKDGKLIKDTVKAEDGVKDNVLQVNLTTEQWTFGPTLGEIPNRGLENQGDINLGGLPYLQTVQDVTNEASGRGDRLPTDKPNGIHLEPGVFLAVPGSGTTGGTSIVRMASIPHGTTINAQGLAPDKNAKRSRRPDFNKHVIDTTPFDIGDPSKRKTNPKFFPNMIAERPNNELREPKDLSKFTDKTGGTGRITTEIIKNPNLVLEKATEGQEIIDTVTFSLSTGPSKIPNDPSLASHVSGGGGIANISFLKPNAEVELMTNTWWVETVLYDVKIQGPLSGGETVKEVWATMPEVSVPGQTGKKQASLAPTPVFSITAPPGGFKDKEKTLKVPGIQLQYSQTVNLNFKGLTWPHVSVATLVPTAPQRIVMKADGSVVRVAA</sequence>
<evidence type="ECO:0000313" key="2">
    <source>
        <dbReference type="EMBL" id="KAK3322854.1"/>
    </source>
</evidence>
<dbReference type="InterPro" id="IPR047975">
    <property type="entry name" value="Heme_bind_FMP"/>
</dbReference>
<accession>A0AAE0ID07</accession>
<reference evidence="2" key="1">
    <citation type="journal article" date="2023" name="Mol. Phylogenet. Evol.">
        <title>Genome-scale phylogeny and comparative genomics of the fungal order Sordariales.</title>
        <authorList>
            <person name="Hensen N."/>
            <person name="Bonometti L."/>
            <person name="Westerberg I."/>
            <person name="Brannstrom I.O."/>
            <person name="Guillou S."/>
            <person name="Cros-Aarteil S."/>
            <person name="Calhoun S."/>
            <person name="Haridas S."/>
            <person name="Kuo A."/>
            <person name="Mondo S."/>
            <person name="Pangilinan J."/>
            <person name="Riley R."/>
            <person name="LaButti K."/>
            <person name="Andreopoulos B."/>
            <person name="Lipzen A."/>
            <person name="Chen C."/>
            <person name="Yan M."/>
            <person name="Daum C."/>
            <person name="Ng V."/>
            <person name="Clum A."/>
            <person name="Steindorff A."/>
            <person name="Ohm R.A."/>
            <person name="Martin F."/>
            <person name="Silar P."/>
            <person name="Natvig D.O."/>
            <person name="Lalanne C."/>
            <person name="Gautier V."/>
            <person name="Ament-Velasquez S.L."/>
            <person name="Kruys A."/>
            <person name="Hutchinson M.I."/>
            <person name="Powell A.J."/>
            <person name="Barry K."/>
            <person name="Miller A.N."/>
            <person name="Grigoriev I.V."/>
            <person name="Debuchy R."/>
            <person name="Gladieux P."/>
            <person name="Hiltunen Thoren M."/>
            <person name="Johannesson H."/>
        </authorList>
    </citation>
    <scope>NUCLEOTIDE SEQUENCE</scope>
    <source>
        <strain evidence="2">CBS 118394</strain>
    </source>
</reference>
<feature type="region of interest" description="Disordered" evidence="1">
    <location>
        <begin position="162"/>
        <end position="205"/>
    </location>
</feature>
<dbReference type="NCBIfam" id="NF040572">
    <property type="entry name" value="heme_bind_FMP"/>
    <property type="match status" value="1"/>
</dbReference>
<evidence type="ECO:0000256" key="1">
    <source>
        <dbReference type="SAM" id="MobiDB-lite"/>
    </source>
</evidence>
<gene>
    <name evidence="2" type="ORF">B0H66DRAFT_474009</name>
</gene>
<protein>
    <submittedName>
        <fullName evidence="2">Uncharacterized protein</fullName>
    </submittedName>
</protein>
<dbReference type="AlphaFoldDB" id="A0AAE0ID07"/>
<proteinExistence type="predicted"/>